<organism evidence="8 10">
    <name type="scientific">Prevotella fusca JCM 17724</name>
    <dbReference type="NCBI Taxonomy" id="1236517"/>
    <lineage>
        <taxon>Bacteria</taxon>
        <taxon>Pseudomonadati</taxon>
        <taxon>Bacteroidota</taxon>
        <taxon>Bacteroidia</taxon>
        <taxon>Bacteroidales</taxon>
        <taxon>Prevotellaceae</taxon>
        <taxon>Prevotella</taxon>
    </lineage>
</organism>
<evidence type="ECO:0000313" key="9">
    <source>
        <dbReference type="EMBL" id="QUB86812.1"/>
    </source>
</evidence>
<dbReference type="Proteomes" id="UP000060345">
    <property type="component" value="Chromosome 1"/>
</dbReference>
<dbReference type="Proteomes" id="UP000682005">
    <property type="component" value="Chromosome 1"/>
</dbReference>
<protein>
    <recommendedName>
        <fullName evidence="6">Corrinoid adenosyltransferase</fullName>
        <ecNumber evidence="6">2.5.1.17</ecNumber>
    </recommendedName>
    <alternativeName>
        <fullName evidence="6">Cob(II)alamin adenosyltransferase</fullName>
    </alternativeName>
    <alternativeName>
        <fullName evidence="6">Cob(II)yrinic acid a,c-diamide adenosyltransferase</fullName>
    </alternativeName>
    <alternativeName>
        <fullName evidence="6">Cobinamide/cobalamin adenosyltransferase</fullName>
    </alternativeName>
</protein>
<name>A0A0K1NJB3_9BACT</name>
<dbReference type="GO" id="GO:0005524">
    <property type="term" value="F:ATP binding"/>
    <property type="evidence" value="ECO:0007669"/>
    <property type="project" value="UniProtKB-UniRule"/>
</dbReference>
<dbReference type="InterPro" id="IPR016030">
    <property type="entry name" value="CblAdoTrfase-like"/>
</dbReference>
<keyword evidence="3 6" id="KW-0808">Transferase</keyword>
<dbReference type="Pfam" id="PF01923">
    <property type="entry name" value="Cob_adeno_trans"/>
    <property type="match status" value="1"/>
</dbReference>
<dbReference type="EMBL" id="CP072370">
    <property type="protein sequence ID" value="QUB86812.1"/>
    <property type="molecule type" value="Genomic_DNA"/>
</dbReference>
<evidence type="ECO:0000256" key="3">
    <source>
        <dbReference type="ARBA" id="ARBA00022679"/>
    </source>
</evidence>
<dbReference type="SUPFAM" id="SSF89028">
    <property type="entry name" value="Cobalamin adenosyltransferase-like"/>
    <property type="match status" value="1"/>
</dbReference>
<keyword evidence="6" id="KW-0169">Cobalamin biosynthesis</keyword>
<dbReference type="STRING" id="1236517.ADJ77_05065"/>
<dbReference type="GO" id="GO:0009236">
    <property type="term" value="P:cobalamin biosynthetic process"/>
    <property type="evidence" value="ECO:0007669"/>
    <property type="project" value="UniProtKB-UniRule"/>
</dbReference>
<dbReference type="UniPathway" id="UPA00148">
    <property type="reaction ID" value="UER00233"/>
</dbReference>
<dbReference type="InterPro" id="IPR036451">
    <property type="entry name" value="CblAdoTrfase-like_sf"/>
</dbReference>
<dbReference type="FunFam" id="1.20.1200.10:FF:000001">
    <property type="entry name" value="Cob(I)yrinic acid a,c-diamide adenosyltransferase"/>
    <property type="match status" value="1"/>
</dbReference>
<dbReference type="PANTHER" id="PTHR12213">
    <property type="entry name" value="CORRINOID ADENOSYLTRANSFERASE"/>
    <property type="match status" value="1"/>
</dbReference>
<dbReference type="AlphaFoldDB" id="A0A0K1NJB3"/>
<evidence type="ECO:0000256" key="1">
    <source>
        <dbReference type="ARBA" id="ARBA00007487"/>
    </source>
</evidence>
<evidence type="ECO:0000256" key="6">
    <source>
        <dbReference type="RuleBase" id="RU366026"/>
    </source>
</evidence>
<dbReference type="EC" id="2.5.1.17" evidence="6"/>
<evidence type="ECO:0000313" key="8">
    <source>
        <dbReference type="EMBL" id="AKU69187.1"/>
    </source>
</evidence>
<comment type="catalytic activity">
    <reaction evidence="6">
        <text>2 cob(II)alamin + reduced [electron-transfer flavoprotein] + 2 ATP = 2 adenosylcob(III)alamin + 2 triphosphate + oxidized [electron-transfer flavoprotein] + 3 H(+)</text>
        <dbReference type="Rhea" id="RHEA:28671"/>
        <dbReference type="Rhea" id="RHEA-COMP:10685"/>
        <dbReference type="Rhea" id="RHEA-COMP:10686"/>
        <dbReference type="ChEBI" id="CHEBI:15378"/>
        <dbReference type="ChEBI" id="CHEBI:16304"/>
        <dbReference type="ChEBI" id="CHEBI:18036"/>
        <dbReference type="ChEBI" id="CHEBI:18408"/>
        <dbReference type="ChEBI" id="CHEBI:30616"/>
        <dbReference type="ChEBI" id="CHEBI:57692"/>
        <dbReference type="ChEBI" id="CHEBI:58307"/>
        <dbReference type="EC" id="2.5.1.17"/>
    </reaction>
</comment>
<reference evidence="8 10" key="1">
    <citation type="submission" date="2015-07" db="EMBL/GenBank/DDBJ databases">
        <authorList>
            <person name="Noorani M."/>
        </authorList>
    </citation>
    <scope>NUCLEOTIDE SEQUENCE [LARGE SCALE GENOMIC DNA]</scope>
    <source>
        <strain evidence="8 10">W1435</strain>
    </source>
</reference>
<comment type="subunit">
    <text evidence="2">Homotrimer.</text>
</comment>
<sequence length="191" mass="21128">MTVYTKAGDKGTTSLCVGKRVSKDDIRVEAYGTLDELNAEIGVLTSLLQADSINKTVFPTAGLISFLQEIQEELFVIGGELAVDKLRSAEVASVSQLTEKIEASVDKMESQLPEQHHFVLPGGTLAASQCHVCRTVCRRAERRIVSLSTHTAVSSEQLAFINRLSDYFFILSRYLNNNGNISEKIWEKTCR</sequence>
<dbReference type="OrthoDB" id="9778896at2"/>
<dbReference type="KEGG" id="pfus:ADJ77_05065"/>
<evidence type="ECO:0000259" key="7">
    <source>
        <dbReference type="Pfam" id="PF01923"/>
    </source>
</evidence>
<dbReference type="RefSeq" id="WP_025078248.1">
    <property type="nucleotide sequence ID" value="NZ_BAKO01000011.1"/>
</dbReference>
<evidence type="ECO:0000256" key="5">
    <source>
        <dbReference type="ARBA" id="ARBA00022840"/>
    </source>
</evidence>
<keyword evidence="4 6" id="KW-0547">Nucleotide-binding</keyword>
<keyword evidence="5 6" id="KW-0067">ATP-binding</keyword>
<dbReference type="Gene3D" id="1.20.1200.10">
    <property type="entry name" value="Cobalamin adenosyltransferase-like"/>
    <property type="match status" value="1"/>
</dbReference>
<proteinExistence type="inferred from homology"/>
<reference evidence="9 11" key="2">
    <citation type="submission" date="2021-03" db="EMBL/GenBank/DDBJ databases">
        <title>Human Oral Microbial Genomes.</title>
        <authorList>
            <person name="Johnston C.D."/>
            <person name="Chen T."/>
            <person name="Dewhirst F.E."/>
        </authorList>
    </citation>
    <scope>NUCLEOTIDE SEQUENCE [LARGE SCALE GENOMIC DNA]</scope>
    <source>
        <strain evidence="9 11">W1435</strain>
    </source>
</reference>
<comment type="catalytic activity">
    <reaction evidence="6">
        <text>2 cob(II)yrinate a,c diamide + reduced [electron-transfer flavoprotein] + 2 ATP = 2 adenosylcob(III)yrinate a,c-diamide + 2 triphosphate + oxidized [electron-transfer flavoprotein] + 3 H(+)</text>
        <dbReference type="Rhea" id="RHEA:11528"/>
        <dbReference type="Rhea" id="RHEA-COMP:10685"/>
        <dbReference type="Rhea" id="RHEA-COMP:10686"/>
        <dbReference type="ChEBI" id="CHEBI:15378"/>
        <dbReference type="ChEBI" id="CHEBI:18036"/>
        <dbReference type="ChEBI" id="CHEBI:30616"/>
        <dbReference type="ChEBI" id="CHEBI:57692"/>
        <dbReference type="ChEBI" id="CHEBI:58307"/>
        <dbReference type="ChEBI" id="CHEBI:58503"/>
        <dbReference type="ChEBI" id="CHEBI:58537"/>
        <dbReference type="EC" id="2.5.1.17"/>
    </reaction>
</comment>
<evidence type="ECO:0000313" key="10">
    <source>
        <dbReference type="Proteomes" id="UP000060345"/>
    </source>
</evidence>
<dbReference type="GO" id="GO:0008817">
    <property type="term" value="F:corrinoid adenosyltransferase activity"/>
    <property type="evidence" value="ECO:0007669"/>
    <property type="project" value="UniProtKB-UniRule"/>
</dbReference>
<accession>A0A0K1NJB3</accession>
<evidence type="ECO:0000313" key="11">
    <source>
        <dbReference type="Proteomes" id="UP000682005"/>
    </source>
</evidence>
<dbReference type="InterPro" id="IPR029499">
    <property type="entry name" value="PduO-typ"/>
</dbReference>
<comment type="pathway">
    <text evidence="6">Cofactor biosynthesis; adenosylcobalamin biosynthesis; adenosylcobalamin from cob(II)yrinate a,c-diamide: step 2/7.</text>
</comment>
<evidence type="ECO:0000256" key="2">
    <source>
        <dbReference type="ARBA" id="ARBA00011233"/>
    </source>
</evidence>
<dbReference type="EMBL" id="CP012074">
    <property type="protein sequence ID" value="AKU69187.1"/>
    <property type="molecule type" value="Genomic_DNA"/>
</dbReference>
<keyword evidence="11" id="KW-1185">Reference proteome</keyword>
<comment type="similarity">
    <text evidence="1 6">Belongs to the Cob(I)alamin adenosyltransferase family.</text>
</comment>
<gene>
    <name evidence="8" type="ORF">ADJ77_05065</name>
    <name evidence="9" type="ORF">J5A51_12160</name>
</gene>
<evidence type="ECO:0000256" key="4">
    <source>
        <dbReference type="ARBA" id="ARBA00022741"/>
    </source>
</evidence>
<dbReference type="PANTHER" id="PTHR12213:SF0">
    <property type="entry name" value="CORRINOID ADENOSYLTRANSFERASE MMAB"/>
    <property type="match status" value="1"/>
</dbReference>
<feature type="domain" description="Cobalamin adenosyltransferase-like" evidence="7">
    <location>
        <begin position="3"/>
        <end position="175"/>
    </location>
</feature>
<dbReference type="NCBIfam" id="TIGR00636">
    <property type="entry name" value="PduO_Nterm"/>
    <property type="match status" value="1"/>
</dbReference>